<reference evidence="3" key="1">
    <citation type="submission" date="2023-06" db="EMBL/GenBank/DDBJ databases">
        <title>Survivors Of The Sea: Transcriptome response of Skeletonema marinoi to long-term dormancy.</title>
        <authorList>
            <person name="Pinder M.I.M."/>
            <person name="Kourtchenko O."/>
            <person name="Robertson E.K."/>
            <person name="Larsson T."/>
            <person name="Maumus F."/>
            <person name="Osuna-Cruz C.M."/>
            <person name="Vancaester E."/>
            <person name="Stenow R."/>
            <person name="Vandepoele K."/>
            <person name="Ploug H."/>
            <person name="Bruchert V."/>
            <person name="Godhe A."/>
            <person name="Topel M."/>
        </authorList>
    </citation>
    <scope>NUCLEOTIDE SEQUENCE</scope>
    <source>
        <strain evidence="3">R05AC</strain>
    </source>
</reference>
<feature type="coiled-coil region" evidence="1">
    <location>
        <begin position="233"/>
        <end position="300"/>
    </location>
</feature>
<proteinExistence type="predicted"/>
<comment type="caution">
    <text evidence="3">The sequence shown here is derived from an EMBL/GenBank/DDBJ whole genome shotgun (WGS) entry which is preliminary data.</text>
</comment>
<feature type="compositionally biased region" description="Polar residues" evidence="2">
    <location>
        <begin position="18"/>
        <end position="39"/>
    </location>
</feature>
<keyword evidence="4" id="KW-1185">Reference proteome</keyword>
<accession>A0AAD9DDI9</accession>
<organism evidence="3 4">
    <name type="scientific">Skeletonema marinoi</name>
    <dbReference type="NCBI Taxonomy" id="267567"/>
    <lineage>
        <taxon>Eukaryota</taxon>
        <taxon>Sar</taxon>
        <taxon>Stramenopiles</taxon>
        <taxon>Ochrophyta</taxon>
        <taxon>Bacillariophyta</taxon>
        <taxon>Coscinodiscophyceae</taxon>
        <taxon>Thalassiosirophycidae</taxon>
        <taxon>Thalassiosirales</taxon>
        <taxon>Skeletonemataceae</taxon>
        <taxon>Skeletonema</taxon>
        <taxon>Skeletonema marinoi-dohrnii complex</taxon>
    </lineage>
</organism>
<name>A0AAD9DDI9_9STRA</name>
<protein>
    <submittedName>
        <fullName evidence="3">Uncharacterized protein</fullName>
    </submittedName>
</protein>
<keyword evidence="1" id="KW-0175">Coiled coil</keyword>
<dbReference type="EMBL" id="JATAAI010000008">
    <property type="protein sequence ID" value="KAK1743681.1"/>
    <property type="molecule type" value="Genomic_DNA"/>
</dbReference>
<dbReference type="Proteomes" id="UP001224775">
    <property type="component" value="Unassembled WGS sequence"/>
</dbReference>
<gene>
    <name evidence="3" type="ORF">QTG54_005278</name>
</gene>
<evidence type="ECO:0000256" key="1">
    <source>
        <dbReference type="SAM" id="Coils"/>
    </source>
</evidence>
<sequence>MRRQSQASAGISSGGSTPVISNHNNLTGDRRVSNLSQGGNLDAINEQKPVDIGVVNIPSSQLQRQQQQQQQQMDPGSGCDRCVQMESAILSLQADIEYVRTLELQKEFVCRECESGPAPPAQSVSSAVSLGSRVKQSHYERAYWQNDMHLKLEKFAMMCKNLNEDAAQRSNEVKELTSKLEKVTSERNGLVSQVETLKARVGLYEGESVVQSRLRDNFEKGEAGALDLFDKAMKGRDETIEDLSNRLAAALEELSEKAKLSLEASMVQSSEREKALQSQLDVLEQELEQARAILQDTDDHYLEAQLSMKHTSSNSSL</sequence>
<evidence type="ECO:0000256" key="2">
    <source>
        <dbReference type="SAM" id="MobiDB-lite"/>
    </source>
</evidence>
<feature type="region of interest" description="Disordered" evidence="2">
    <location>
        <begin position="1"/>
        <end position="43"/>
    </location>
</feature>
<feature type="coiled-coil region" evidence="1">
    <location>
        <begin position="159"/>
        <end position="200"/>
    </location>
</feature>
<evidence type="ECO:0000313" key="4">
    <source>
        <dbReference type="Proteomes" id="UP001224775"/>
    </source>
</evidence>
<evidence type="ECO:0000313" key="3">
    <source>
        <dbReference type="EMBL" id="KAK1743681.1"/>
    </source>
</evidence>
<feature type="compositionally biased region" description="Low complexity" evidence="2">
    <location>
        <begin position="1"/>
        <end position="16"/>
    </location>
</feature>
<dbReference type="AlphaFoldDB" id="A0AAD9DDI9"/>